<dbReference type="EMBL" id="JACIDK010000003">
    <property type="protein sequence ID" value="MBB3891874.1"/>
    <property type="molecule type" value="Genomic_DNA"/>
</dbReference>
<dbReference type="SUPFAM" id="SSF56524">
    <property type="entry name" value="Oxidoreductase molybdopterin-binding domain"/>
    <property type="match status" value="1"/>
</dbReference>
<gene>
    <name evidence="2" type="ORF">GGQ61_002602</name>
</gene>
<organism evidence="2 3">
    <name type="scientific">Phenylobacterium haematophilum</name>
    <dbReference type="NCBI Taxonomy" id="98513"/>
    <lineage>
        <taxon>Bacteria</taxon>
        <taxon>Pseudomonadati</taxon>
        <taxon>Pseudomonadota</taxon>
        <taxon>Alphaproteobacteria</taxon>
        <taxon>Caulobacterales</taxon>
        <taxon>Caulobacteraceae</taxon>
        <taxon>Phenylobacterium</taxon>
    </lineage>
</organism>
<dbReference type="Gene3D" id="3.90.420.10">
    <property type="entry name" value="Oxidoreductase, molybdopterin-binding domain"/>
    <property type="match status" value="1"/>
</dbReference>
<name>A0A840A0R2_9CAUL</name>
<keyword evidence="3" id="KW-1185">Reference proteome</keyword>
<evidence type="ECO:0000313" key="2">
    <source>
        <dbReference type="EMBL" id="MBB3891874.1"/>
    </source>
</evidence>
<comment type="caution">
    <text evidence="2">The sequence shown here is derived from an EMBL/GenBank/DDBJ whole genome shotgun (WGS) entry which is preliminary data.</text>
</comment>
<proteinExistence type="predicted"/>
<dbReference type="RefSeq" id="WP_183773372.1">
    <property type="nucleotide sequence ID" value="NZ_JACIDK010000003.1"/>
</dbReference>
<sequence length="153" mass="16030">MRSLAFALALAAAPFAASAAELTIQPPGGAAKVLTQADLEGLPRESVELGAKTYEGPILAYVLRAGGMPVGAKLHGDPLRAYAVVSGKDGFKAVYSLAELDRDYHAGTVILADKVDGAPLDDKAAPWRLVLSEDKKAWRSVYGVTKIEATIVP</sequence>
<feature type="signal peptide" evidence="1">
    <location>
        <begin position="1"/>
        <end position="19"/>
    </location>
</feature>
<evidence type="ECO:0000313" key="3">
    <source>
        <dbReference type="Proteomes" id="UP000530564"/>
    </source>
</evidence>
<feature type="chain" id="PRO_5032640835" description="Molybdopterin-dependent oxidoreductase-like protein" evidence="1">
    <location>
        <begin position="20"/>
        <end position="153"/>
    </location>
</feature>
<dbReference type="InterPro" id="IPR036374">
    <property type="entry name" value="OxRdtase_Mopterin-bd_sf"/>
</dbReference>
<protein>
    <recommendedName>
        <fullName evidence="4">Molybdopterin-dependent oxidoreductase-like protein</fullName>
    </recommendedName>
</protein>
<keyword evidence="1" id="KW-0732">Signal</keyword>
<dbReference type="Proteomes" id="UP000530564">
    <property type="component" value="Unassembled WGS sequence"/>
</dbReference>
<evidence type="ECO:0008006" key="4">
    <source>
        <dbReference type="Google" id="ProtNLM"/>
    </source>
</evidence>
<dbReference type="AlphaFoldDB" id="A0A840A0R2"/>
<accession>A0A840A0R2</accession>
<reference evidence="2 3" key="1">
    <citation type="submission" date="2020-08" db="EMBL/GenBank/DDBJ databases">
        <title>Genomic Encyclopedia of Type Strains, Phase IV (KMG-IV): sequencing the most valuable type-strain genomes for metagenomic binning, comparative biology and taxonomic classification.</title>
        <authorList>
            <person name="Goeker M."/>
        </authorList>
    </citation>
    <scope>NUCLEOTIDE SEQUENCE [LARGE SCALE GENOMIC DNA]</scope>
    <source>
        <strain evidence="2 3">DSM 21793</strain>
    </source>
</reference>
<evidence type="ECO:0000256" key="1">
    <source>
        <dbReference type="SAM" id="SignalP"/>
    </source>
</evidence>